<organism evidence="11 12">
    <name type="scientific">Bradyrhizobium quebecense</name>
    <dbReference type="NCBI Taxonomy" id="2748629"/>
    <lineage>
        <taxon>Bacteria</taxon>
        <taxon>Pseudomonadati</taxon>
        <taxon>Pseudomonadota</taxon>
        <taxon>Alphaproteobacteria</taxon>
        <taxon>Hyphomicrobiales</taxon>
        <taxon>Nitrobacteraceae</taxon>
        <taxon>Bradyrhizobium</taxon>
    </lineage>
</organism>
<dbReference type="SUPFAM" id="SSF53271">
    <property type="entry name" value="PRTase-like"/>
    <property type="match status" value="1"/>
</dbReference>
<dbReference type="InterPro" id="IPR035584">
    <property type="entry name" value="PurF_N"/>
</dbReference>
<gene>
    <name evidence="7" type="primary">purF</name>
    <name evidence="11" type="ORF">J4P68_36850</name>
</gene>
<dbReference type="Pfam" id="PF13537">
    <property type="entry name" value="GATase_7"/>
    <property type="match status" value="1"/>
</dbReference>
<keyword evidence="7" id="KW-0460">Magnesium</keyword>
<keyword evidence="12" id="KW-1185">Reference proteome</keyword>
<evidence type="ECO:0000256" key="1">
    <source>
        <dbReference type="ARBA" id="ARBA00005209"/>
    </source>
</evidence>
<feature type="region of interest" description="Disordered" evidence="9">
    <location>
        <begin position="504"/>
        <end position="525"/>
    </location>
</feature>
<keyword evidence="3 7" id="KW-0328">Glycosyltransferase</keyword>
<dbReference type="InterPro" id="IPR017932">
    <property type="entry name" value="GATase_2_dom"/>
</dbReference>
<dbReference type="NCBIfam" id="TIGR01134">
    <property type="entry name" value="purF"/>
    <property type="match status" value="1"/>
</dbReference>
<comment type="function">
    <text evidence="7">Catalyzes the formation of phosphoribosylamine from phosphoribosylpyrophosphate (PRPP) and glutamine.</text>
</comment>
<dbReference type="HAMAP" id="MF_01931">
    <property type="entry name" value="PurF"/>
    <property type="match status" value="1"/>
</dbReference>
<dbReference type="InterPro" id="IPR000836">
    <property type="entry name" value="PRTase_dom"/>
</dbReference>
<evidence type="ECO:0000256" key="2">
    <source>
        <dbReference type="ARBA" id="ARBA00010138"/>
    </source>
</evidence>
<dbReference type="Gene3D" id="3.60.20.10">
    <property type="entry name" value="Glutamine Phosphoribosylpyrophosphate, subunit 1, domain 1"/>
    <property type="match status" value="1"/>
</dbReference>
<feature type="binding site" evidence="7">
    <location>
        <position position="338"/>
    </location>
    <ligand>
        <name>Mg(2+)</name>
        <dbReference type="ChEBI" id="CHEBI:18420"/>
    </ligand>
</feature>
<comment type="caution">
    <text evidence="11">The sequence shown here is derived from an EMBL/GenBank/DDBJ whole genome shotgun (WGS) entry which is preliminary data.</text>
</comment>
<evidence type="ECO:0000256" key="4">
    <source>
        <dbReference type="ARBA" id="ARBA00022679"/>
    </source>
</evidence>
<dbReference type="Gene3D" id="3.40.50.2020">
    <property type="match status" value="1"/>
</dbReference>
<evidence type="ECO:0000256" key="3">
    <source>
        <dbReference type="ARBA" id="ARBA00022676"/>
    </source>
</evidence>
<protein>
    <recommendedName>
        <fullName evidence="7">Amidophosphoribosyltransferase</fullName>
        <shortName evidence="7">ATase</shortName>
        <ecNumber evidence="7">2.4.2.14</ecNumber>
    </recommendedName>
    <alternativeName>
        <fullName evidence="7">Glutamine phosphoribosylpyrophosphate amidotransferase</fullName>
        <shortName evidence="7">GPATase</shortName>
    </alternativeName>
</protein>
<dbReference type="Proteomes" id="UP000692816">
    <property type="component" value="Unassembled WGS sequence"/>
</dbReference>
<dbReference type="Pfam" id="PF00156">
    <property type="entry name" value="Pribosyltran"/>
    <property type="match status" value="1"/>
</dbReference>
<dbReference type="CDD" id="cd00715">
    <property type="entry name" value="GPATase_N"/>
    <property type="match status" value="1"/>
</dbReference>
<dbReference type="PIRSF" id="PIRSF000485">
    <property type="entry name" value="Amd_phspho_trans"/>
    <property type="match status" value="1"/>
</dbReference>
<dbReference type="EMBL" id="JAGEPA010000001">
    <property type="protein sequence ID" value="MBO1434838.1"/>
    <property type="molecule type" value="Genomic_DNA"/>
</dbReference>
<comment type="similarity">
    <text evidence="2 7 8">In the C-terminal section; belongs to the purine/pyrimidine phosphoribosyltransferase family.</text>
</comment>
<keyword evidence="7" id="KW-0479">Metal-binding</keyword>
<dbReference type="CDD" id="cd06223">
    <property type="entry name" value="PRTases_typeI"/>
    <property type="match status" value="1"/>
</dbReference>
<dbReference type="RefSeq" id="WP_207838764.1">
    <property type="nucleotide sequence ID" value="NZ_CP088282.1"/>
</dbReference>
<dbReference type="GO" id="GO:0004044">
    <property type="term" value="F:amidophosphoribosyltransferase activity"/>
    <property type="evidence" value="ECO:0007669"/>
    <property type="project" value="UniProtKB-EC"/>
</dbReference>
<dbReference type="EC" id="2.4.2.14" evidence="7"/>
<comment type="catalytic activity">
    <reaction evidence="7 8">
        <text>5-phospho-beta-D-ribosylamine + L-glutamate + diphosphate = 5-phospho-alpha-D-ribose 1-diphosphate + L-glutamine + H2O</text>
        <dbReference type="Rhea" id="RHEA:14905"/>
        <dbReference type="ChEBI" id="CHEBI:15377"/>
        <dbReference type="ChEBI" id="CHEBI:29985"/>
        <dbReference type="ChEBI" id="CHEBI:33019"/>
        <dbReference type="ChEBI" id="CHEBI:58017"/>
        <dbReference type="ChEBI" id="CHEBI:58359"/>
        <dbReference type="ChEBI" id="CHEBI:58681"/>
        <dbReference type="EC" id="2.4.2.14"/>
    </reaction>
</comment>
<sequence>MNEMQTPSDHAAQMDLDLGPIEMQDHLRQDHLRQDHRDNDLRYHPDLDGDTLREECGVFGVFGHPEAAAITALGLHALQHRGQEAAGIVSFDGGRFHSERRLGLVGDAFSRREVIDRLPGNAAVGHVRYSTTGGTILRNVQPLFAELSAGGFAVGHNGNLTNGLTLRRELVKGGAMMQSTTDTEVILHLVAQSKRTRFIDRFIEALRTIEGAYALVALTNKKLVGARDPLGIRPLVLGDLDGHPILTSETCALDMIGAKYVRDIEPGEIIVFDERGAHSHKPFPPKPARPCIFEYIYFARPDSIVGGRSVYDVRKAFGAQLARESHPEVDVVVPVPDSGVPAAVGYSQYSGVPFELGIIRNHYVGRTFIQPTQTVRELGVRMKHSANRAAIEGKRIILIDDSLVRGTTSKKIVRMMRDAGAREVHFRLASPPILYPDYYGIDLPDRGGLLAATHSLEEMRDIIGADSLAFLSIDGMYRAMGYEGRDPANPRFADHCFTGAYPTHLTDQSETEAPPRQLSLLAEAS</sequence>
<name>A0ABS3MTL0_9BRAD</name>
<dbReference type="PROSITE" id="PS51278">
    <property type="entry name" value="GATASE_TYPE_2"/>
    <property type="match status" value="1"/>
</dbReference>
<proteinExistence type="inferred from homology"/>
<evidence type="ECO:0000256" key="6">
    <source>
        <dbReference type="ARBA" id="ARBA00022962"/>
    </source>
</evidence>
<evidence type="ECO:0000313" key="12">
    <source>
        <dbReference type="Proteomes" id="UP000692816"/>
    </source>
</evidence>
<evidence type="ECO:0000313" key="11">
    <source>
        <dbReference type="EMBL" id="MBO1434838.1"/>
    </source>
</evidence>
<feature type="binding site" evidence="7">
    <location>
        <position position="400"/>
    </location>
    <ligand>
        <name>Mg(2+)</name>
        <dbReference type="ChEBI" id="CHEBI:18420"/>
    </ligand>
</feature>
<evidence type="ECO:0000256" key="7">
    <source>
        <dbReference type="HAMAP-Rule" id="MF_01931"/>
    </source>
</evidence>
<evidence type="ECO:0000256" key="8">
    <source>
        <dbReference type="PIRNR" id="PIRNR000485"/>
    </source>
</evidence>
<keyword evidence="5 7" id="KW-0658">Purine biosynthesis</keyword>
<feature type="domain" description="Glutamine amidotransferase type-2" evidence="10">
    <location>
        <begin position="56"/>
        <end position="275"/>
    </location>
</feature>
<keyword evidence="6 7" id="KW-0315">Glutamine amidotransferase</keyword>
<keyword evidence="4 7" id="KW-0808">Transferase</keyword>
<dbReference type="InterPro" id="IPR029055">
    <property type="entry name" value="Ntn_hydrolases_N"/>
</dbReference>
<evidence type="ECO:0000256" key="9">
    <source>
        <dbReference type="SAM" id="MobiDB-lite"/>
    </source>
</evidence>
<evidence type="ECO:0000259" key="10">
    <source>
        <dbReference type="PROSITE" id="PS51278"/>
    </source>
</evidence>
<feature type="active site" description="Nucleophile" evidence="7">
    <location>
        <position position="56"/>
    </location>
</feature>
<reference evidence="11" key="1">
    <citation type="journal article" date="2021" name="Int. J. Syst. Evol. Microbiol.">
        <title>Bradyrhizobium septentrionale sp. nov. (sv. septentrionale) and Bradyrhizobium quebecense sp. nov. (sv. septentrionale) associated with legumes native to Canada possess rearranged symbiosis genes and numerous insertion sequences.</title>
        <authorList>
            <person name="Bromfield E.S.P."/>
            <person name="Cloutier S."/>
        </authorList>
    </citation>
    <scope>NUCLEOTIDE SEQUENCE</scope>
    <source>
        <strain evidence="11">12S5</strain>
    </source>
</reference>
<comment type="cofactor">
    <cofactor evidence="7">
        <name>Mg(2+)</name>
        <dbReference type="ChEBI" id="CHEBI:18420"/>
    </cofactor>
    <text evidence="7">Binds 1 Mg(2+) ion per subunit.</text>
</comment>
<dbReference type="PANTHER" id="PTHR11907">
    <property type="entry name" value="AMIDOPHOSPHORIBOSYLTRANSFERASE"/>
    <property type="match status" value="1"/>
</dbReference>
<evidence type="ECO:0000256" key="5">
    <source>
        <dbReference type="ARBA" id="ARBA00022755"/>
    </source>
</evidence>
<comment type="caution">
    <text evidence="7">Lacks conserved residue(s) required for the propagation of feature annotation.</text>
</comment>
<dbReference type="SUPFAM" id="SSF56235">
    <property type="entry name" value="N-terminal nucleophile aminohydrolases (Ntn hydrolases)"/>
    <property type="match status" value="1"/>
</dbReference>
<accession>A0ABS3MTL0</accession>
<dbReference type="InterPro" id="IPR005854">
    <property type="entry name" value="PurF"/>
</dbReference>
<feature type="binding site" evidence="7">
    <location>
        <position position="401"/>
    </location>
    <ligand>
        <name>Mg(2+)</name>
        <dbReference type="ChEBI" id="CHEBI:18420"/>
    </ligand>
</feature>
<dbReference type="InterPro" id="IPR029057">
    <property type="entry name" value="PRTase-like"/>
</dbReference>
<comment type="pathway">
    <text evidence="1 7 8">Purine metabolism; IMP biosynthesis via de novo pathway; N(1)-(5-phospho-D-ribosyl)glycinamide from 5-phospho-alpha-D-ribose 1-diphosphate: step 1/2.</text>
</comment>